<sequence length="139" mass="15603">MGRGAVFICAFILWQSVDAAFKDFVVDGEQENIDNVPNTFNAPDELCPAYIDHPDGDSSAELHVSFHDVEQDGVVNTNLLVQALMQHVRKLGLELSHLSEEDLNEYGANWSGDERQQCYEDDELSYEAEKPGWPQVIGF</sequence>
<reference evidence="3" key="1">
    <citation type="submission" date="2025-08" db="UniProtKB">
        <authorList>
            <consortium name="RefSeq"/>
        </authorList>
    </citation>
    <scope>IDENTIFICATION</scope>
    <source>
        <strain evidence="3">11010-0011.00</strain>
        <tissue evidence="3">Whole body</tissue>
    </source>
</reference>
<feature type="chain" id="PRO_5026701181" evidence="1">
    <location>
        <begin position="20"/>
        <end position="139"/>
    </location>
</feature>
<feature type="signal peptide" evidence="1">
    <location>
        <begin position="1"/>
        <end position="19"/>
    </location>
</feature>
<dbReference type="OrthoDB" id="7861561at2759"/>
<dbReference type="Proteomes" id="UP000504634">
    <property type="component" value="Unplaced"/>
</dbReference>
<name>A0A6J2UJT5_DROLE</name>
<proteinExistence type="predicted"/>
<keyword evidence="2" id="KW-1185">Reference proteome</keyword>
<organism evidence="2 3">
    <name type="scientific">Drosophila lebanonensis</name>
    <name type="common">Fruit fly</name>
    <name type="synonym">Scaptodrosophila lebanonensis</name>
    <dbReference type="NCBI Taxonomy" id="7225"/>
    <lineage>
        <taxon>Eukaryota</taxon>
        <taxon>Metazoa</taxon>
        <taxon>Ecdysozoa</taxon>
        <taxon>Arthropoda</taxon>
        <taxon>Hexapoda</taxon>
        <taxon>Insecta</taxon>
        <taxon>Pterygota</taxon>
        <taxon>Neoptera</taxon>
        <taxon>Endopterygota</taxon>
        <taxon>Diptera</taxon>
        <taxon>Brachycera</taxon>
        <taxon>Muscomorpha</taxon>
        <taxon>Ephydroidea</taxon>
        <taxon>Drosophilidae</taxon>
        <taxon>Scaptodrosophila</taxon>
    </lineage>
</organism>
<dbReference type="GeneID" id="115634741"/>
<dbReference type="RefSeq" id="XP_030388489.1">
    <property type="nucleotide sequence ID" value="XM_030532629.1"/>
</dbReference>
<protein>
    <submittedName>
        <fullName evidence="3">Uncharacterized protein LOC115634741</fullName>
    </submittedName>
</protein>
<evidence type="ECO:0000313" key="3">
    <source>
        <dbReference type="RefSeq" id="XP_030388489.1"/>
    </source>
</evidence>
<gene>
    <name evidence="3" type="primary">LOC115634741</name>
</gene>
<keyword evidence="1" id="KW-0732">Signal</keyword>
<dbReference type="AlphaFoldDB" id="A0A6J2UJT5"/>
<evidence type="ECO:0000313" key="2">
    <source>
        <dbReference type="Proteomes" id="UP000504634"/>
    </source>
</evidence>
<accession>A0A6J2UJT5</accession>
<evidence type="ECO:0000256" key="1">
    <source>
        <dbReference type="SAM" id="SignalP"/>
    </source>
</evidence>